<dbReference type="PROSITE" id="PS50893">
    <property type="entry name" value="ABC_TRANSPORTER_2"/>
    <property type="match status" value="2"/>
</dbReference>
<dbReference type="PANTHER" id="PTHR43790">
    <property type="entry name" value="CARBOHYDRATE TRANSPORT ATP-BINDING PROTEIN MG119-RELATED"/>
    <property type="match status" value="1"/>
</dbReference>
<evidence type="ECO:0000256" key="2">
    <source>
        <dbReference type="ARBA" id="ARBA00022840"/>
    </source>
</evidence>
<organism evidence="5 6">
    <name type="scientific">Conyzicola nivalis</name>
    <dbReference type="NCBI Taxonomy" id="1477021"/>
    <lineage>
        <taxon>Bacteria</taxon>
        <taxon>Bacillati</taxon>
        <taxon>Actinomycetota</taxon>
        <taxon>Actinomycetes</taxon>
        <taxon>Micrococcales</taxon>
        <taxon>Microbacteriaceae</taxon>
        <taxon>Conyzicola</taxon>
    </lineage>
</organism>
<accession>A0ABV2QJ62</accession>
<evidence type="ECO:0000313" key="6">
    <source>
        <dbReference type="Proteomes" id="UP001549257"/>
    </source>
</evidence>
<dbReference type="CDD" id="cd03216">
    <property type="entry name" value="ABC_Carb_Monos_I"/>
    <property type="match status" value="1"/>
</dbReference>
<gene>
    <name evidence="5" type="ORF">ABIE21_000561</name>
</gene>
<dbReference type="Proteomes" id="UP001549257">
    <property type="component" value="Unassembled WGS sequence"/>
</dbReference>
<keyword evidence="2" id="KW-0067">ATP-binding</keyword>
<dbReference type="Gene3D" id="3.40.50.300">
    <property type="entry name" value="P-loop containing nucleotide triphosphate hydrolases"/>
    <property type="match status" value="2"/>
</dbReference>
<evidence type="ECO:0000259" key="4">
    <source>
        <dbReference type="PROSITE" id="PS50893"/>
    </source>
</evidence>
<proteinExistence type="predicted"/>
<dbReference type="InterPro" id="IPR003439">
    <property type="entry name" value="ABC_transporter-like_ATP-bd"/>
</dbReference>
<dbReference type="EMBL" id="JBEPSJ010000001">
    <property type="protein sequence ID" value="MET4581071.1"/>
    <property type="molecule type" value="Genomic_DNA"/>
</dbReference>
<keyword evidence="1" id="KW-0547">Nucleotide-binding</keyword>
<dbReference type="PROSITE" id="PS00211">
    <property type="entry name" value="ABC_TRANSPORTER_1"/>
    <property type="match status" value="2"/>
</dbReference>
<dbReference type="SUPFAM" id="SSF52540">
    <property type="entry name" value="P-loop containing nucleoside triphosphate hydrolases"/>
    <property type="match status" value="2"/>
</dbReference>
<feature type="region of interest" description="Disordered" evidence="3">
    <location>
        <begin position="510"/>
        <end position="530"/>
    </location>
</feature>
<evidence type="ECO:0000313" key="5">
    <source>
        <dbReference type="EMBL" id="MET4581071.1"/>
    </source>
</evidence>
<dbReference type="InterPro" id="IPR050107">
    <property type="entry name" value="ABC_carbohydrate_import_ATPase"/>
</dbReference>
<dbReference type="PANTHER" id="PTHR43790:SF4">
    <property type="entry name" value="GUANOSINE IMPORT ATP-BINDING PROTEIN NUPO"/>
    <property type="match status" value="1"/>
</dbReference>
<comment type="caution">
    <text evidence="5">The sequence shown here is derived from an EMBL/GenBank/DDBJ whole genome shotgun (WGS) entry which is preliminary data.</text>
</comment>
<evidence type="ECO:0000256" key="1">
    <source>
        <dbReference type="ARBA" id="ARBA00022741"/>
    </source>
</evidence>
<dbReference type="Pfam" id="PF00005">
    <property type="entry name" value="ABC_tran"/>
    <property type="match status" value="2"/>
</dbReference>
<keyword evidence="6" id="KW-1185">Reference proteome</keyword>
<sequence length="530" mass="55558">MTLTASSSPAVELSGISKRFGAVVANDGVDLVLRRGSVHAVMGENGAGKSTLMSILFGLVTPDSGQIRVDGSPVTFSSPLDAIAAGLGMVHQHFRLFESMTVAANVVFGAEPRRLGLVDRRAAEARVRELGERYGLEIDPRARVSQLSVGERQRVEILKALHRDATILILDEPTAVLTPGEVSSLFAVIRRAADSGTTVVLVTHKINEVLSVSDEVTVLRDGRVTGRFSTGDTSGAELVHAMTGRDVLEVSNQGDVTPGATVLRVRDAVVSEGGVERVGNISFDVRAGEIVGIAGVSGNGQHEVVEAILGTRSLARGSVELQGADVTGWSVRDRRAHGVAVIPEDRRGEGSAITMTIAENLTLGHHRTAPIGANRGIRRGWISLRAQRARSRELIEQFDIRTPSGQHTAGSLSGGNAQKVVIARELSYGAPLLVAEQPTQGVDVGAIEAIHGRLLDYRTAGGAVLLVSHEISELLALADRVLVMLSGEIVAELSRAEATSASIGAAMSGATAPTATATTNTTTPATGVRR</sequence>
<dbReference type="InterPro" id="IPR027417">
    <property type="entry name" value="P-loop_NTPase"/>
</dbReference>
<dbReference type="InterPro" id="IPR017871">
    <property type="entry name" value="ABC_transporter-like_CS"/>
</dbReference>
<feature type="domain" description="ABC transporter" evidence="4">
    <location>
        <begin position="11"/>
        <end position="246"/>
    </location>
</feature>
<reference evidence="5 6" key="1">
    <citation type="submission" date="2024-06" db="EMBL/GenBank/DDBJ databases">
        <title>Sorghum-associated microbial communities from plants grown in Nebraska, USA.</title>
        <authorList>
            <person name="Schachtman D."/>
        </authorList>
    </citation>
    <scope>NUCLEOTIDE SEQUENCE [LARGE SCALE GENOMIC DNA]</scope>
    <source>
        <strain evidence="5 6">2857</strain>
    </source>
</reference>
<dbReference type="CDD" id="cd03215">
    <property type="entry name" value="ABC_Carb_Monos_II"/>
    <property type="match status" value="1"/>
</dbReference>
<protein>
    <submittedName>
        <fullName evidence="5">ABC-type uncharacterized transport system ATPase subunit</fullName>
    </submittedName>
</protein>
<dbReference type="RefSeq" id="WP_354023262.1">
    <property type="nucleotide sequence ID" value="NZ_JBEPSJ010000001.1"/>
</dbReference>
<dbReference type="SMART" id="SM00382">
    <property type="entry name" value="AAA"/>
    <property type="match status" value="1"/>
</dbReference>
<feature type="domain" description="ABC transporter" evidence="4">
    <location>
        <begin position="263"/>
        <end position="511"/>
    </location>
</feature>
<name>A0ABV2QJ62_9MICO</name>
<evidence type="ECO:0000256" key="3">
    <source>
        <dbReference type="SAM" id="MobiDB-lite"/>
    </source>
</evidence>
<dbReference type="InterPro" id="IPR003593">
    <property type="entry name" value="AAA+_ATPase"/>
</dbReference>